<keyword evidence="2" id="KW-1185">Reference proteome</keyword>
<gene>
    <name evidence="1" type="ORF">NEJAP_1172</name>
</gene>
<dbReference type="AlphaFoldDB" id="A0A7R6PIZ7"/>
<sequence>MIDITTVVNSNLEANLSNNTANNNVTGFNIIDKGSFTEASGVFSIIQNTGNNVLIQDSTIINVTISP</sequence>
<dbReference type="EMBL" id="AP014546">
    <property type="protein sequence ID" value="BBB29126.1"/>
    <property type="molecule type" value="Genomic_DNA"/>
</dbReference>
<organism evidence="1 2">
    <name type="scientific">Neptunomonas japonica JAMM 1380</name>
    <dbReference type="NCBI Taxonomy" id="1441457"/>
    <lineage>
        <taxon>Bacteria</taxon>
        <taxon>Pseudomonadati</taxon>
        <taxon>Pseudomonadota</taxon>
        <taxon>Gammaproteobacteria</taxon>
        <taxon>Oceanospirillales</taxon>
        <taxon>Oceanospirillaceae</taxon>
        <taxon>Neptunomonas</taxon>
    </lineage>
</organism>
<evidence type="ECO:0000313" key="2">
    <source>
        <dbReference type="Proteomes" id="UP000595332"/>
    </source>
</evidence>
<accession>A0A7R6PIZ7</accession>
<evidence type="ECO:0000313" key="1">
    <source>
        <dbReference type="EMBL" id="BBB29126.1"/>
    </source>
</evidence>
<dbReference type="KEGG" id="njp:NEJAP_1172"/>
<proteinExistence type="predicted"/>
<dbReference type="RefSeq" id="WP_201349759.1">
    <property type="nucleotide sequence ID" value="NZ_AP014546.1"/>
</dbReference>
<reference evidence="1 2" key="1">
    <citation type="journal article" date="2008" name="Int. J. Syst. Evol. Microbiol.">
        <title>Neptunomonas japonica sp. nov., an Osedax japonicus symbiont-like bacterium isolated from sediment adjacent to sperm whale carcasses off Kagoshima, Japan.</title>
        <authorList>
            <person name="Miyazaki M."/>
            <person name="Nogi Y."/>
            <person name="Fujiwara Y."/>
            <person name="Kawato M."/>
            <person name="Kubokawa K."/>
            <person name="Horikoshi K."/>
        </authorList>
    </citation>
    <scope>NUCLEOTIDE SEQUENCE [LARGE SCALE GENOMIC DNA]</scope>
    <source>
        <strain evidence="1 2">JAMM 1380</strain>
    </source>
</reference>
<protein>
    <submittedName>
        <fullName evidence="1">Uncharacterized protein</fullName>
    </submittedName>
</protein>
<dbReference type="Proteomes" id="UP000595332">
    <property type="component" value="Chromosome"/>
</dbReference>
<name>A0A7R6PIZ7_9GAMM</name>